<dbReference type="OrthoDB" id="1728974at2759"/>
<dbReference type="Gene3D" id="3.30.420.40">
    <property type="match status" value="2"/>
</dbReference>
<keyword evidence="4 6" id="KW-0418">Kinase</keyword>
<organism evidence="9 10">
    <name type="scientific">Coemansia spiralis</name>
    <dbReference type="NCBI Taxonomy" id="417178"/>
    <lineage>
        <taxon>Eukaryota</taxon>
        <taxon>Fungi</taxon>
        <taxon>Fungi incertae sedis</taxon>
        <taxon>Zoopagomycota</taxon>
        <taxon>Kickxellomycotina</taxon>
        <taxon>Kickxellomycetes</taxon>
        <taxon>Kickxellales</taxon>
        <taxon>Kickxellaceae</taxon>
        <taxon>Coemansia</taxon>
    </lineage>
</organism>
<evidence type="ECO:0000259" key="8">
    <source>
        <dbReference type="Pfam" id="PF02782"/>
    </source>
</evidence>
<feature type="domain" description="Carbohydrate kinase FGGY N-terminal" evidence="7">
    <location>
        <begin position="131"/>
        <end position="280"/>
    </location>
</feature>
<dbReference type="InterPro" id="IPR018484">
    <property type="entry name" value="FGGY_N"/>
</dbReference>
<comment type="catalytic activity">
    <reaction evidence="5 6">
        <text>D-xylulose + ATP = D-xylulose 5-phosphate + ADP + H(+)</text>
        <dbReference type="Rhea" id="RHEA:10964"/>
        <dbReference type="ChEBI" id="CHEBI:15378"/>
        <dbReference type="ChEBI" id="CHEBI:17140"/>
        <dbReference type="ChEBI" id="CHEBI:30616"/>
        <dbReference type="ChEBI" id="CHEBI:57737"/>
        <dbReference type="ChEBI" id="CHEBI:456216"/>
        <dbReference type="EC" id="2.7.1.17"/>
    </reaction>
</comment>
<comment type="similarity">
    <text evidence="1 6">Belongs to the FGGY kinase family.</text>
</comment>
<protein>
    <recommendedName>
        <fullName evidence="6">Xylulose kinase</fullName>
        <ecNumber evidence="6">2.7.1.17</ecNumber>
    </recommendedName>
</protein>
<evidence type="ECO:0000256" key="6">
    <source>
        <dbReference type="RuleBase" id="RU367058"/>
    </source>
</evidence>
<sequence>MASSAPLFLGLDLSTQQLKGIVIDASGRILLETNIVFDAQFPEYRTTNGRHINGSTATAPVLMWVEAIDLVLSRVHSAGLAHRIRAISGAAQQHGSVYWSHEGIEAIGKLDVQRPLCEQLVGAFAILDSPVWEDSSTTEQCQRLEAWAGGSAELARISGSAAFERFTGAQIMKIKVRDSDIWNRVARISLVSSFAASLLSGAVAPIDASDASGTNLYEIEAGQWSKLLCDAIDPGLLGLLGGRVTMADQMVGTLSPHFATKYGMAQCPVVSFTGDNPSAYAGFESMFRDTDQLASVISLGTSDTMLSPLTRYPYAFESLTTDTEHIDGHVLQHPTVPSRFIAMLCYKNGSLAREWVRDNCLGINSLGSWSEFNEAAATGPLAPAAYGFYYLSKEILPKNAIGIYRFEKAASTGDVKCPSGAYFKRVQRFAATCCDPRAILESQIMSMRLDYSRKSTKPLTAAIVTGGASANPVIRQIVADVLGVPVFAAGLRGSEGLEVGNLAMPAYGAAVRALRHMKPGRILDGDYVLEQVCWPDGDMHGVYSDAFADFEFLRQHVTTGSTRHSASSSC</sequence>
<evidence type="ECO:0000313" key="9">
    <source>
        <dbReference type="EMBL" id="KAJ2687044.1"/>
    </source>
</evidence>
<proteinExistence type="inferred from homology"/>
<dbReference type="EC" id="2.7.1.17" evidence="6"/>
<keyword evidence="3 6" id="KW-0808">Transferase</keyword>
<comment type="function">
    <text evidence="6">Highly specific D-xylulose kinase which participates in the catabolism of xylose. Xylose is a major component of hemicelluloses such as xylan. Most fungi utilize D-xylose via three enzymatic reactions, xylose reductase (XR), xylitol dehydrogenase (XDH), and xylulokinase, to form xylulose 5-phosphate, which enters pentose phosphate pathway.</text>
</comment>
<dbReference type="GO" id="GO:0042732">
    <property type="term" value="P:D-xylose metabolic process"/>
    <property type="evidence" value="ECO:0007669"/>
    <property type="project" value="UniProtKB-UniRule"/>
</dbReference>
<name>A0A9W8GHZ7_9FUNG</name>
<accession>A0A9W8GHZ7</accession>
<evidence type="ECO:0000256" key="4">
    <source>
        <dbReference type="ARBA" id="ARBA00022777"/>
    </source>
</evidence>
<keyword evidence="6" id="KW-0547">Nucleotide-binding</keyword>
<dbReference type="GO" id="GO:0004856">
    <property type="term" value="F:D-xylulokinase activity"/>
    <property type="evidence" value="ECO:0007669"/>
    <property type="project" value="UniProtKB-UniRule"/>
</dbReference>
<dbReference type="Proteomes" id="UP001151516">
    <property type="component" value="Unassembled WGS sequence"/>
</dbReference>
<keyword evidence="6" id="KW-0067">ATP-binding</keyword>
<comment type="caution">
    <text evidence="9">The sequence shown here is derived from an EMBL/GenBank/DDBJ whole genome shotgun (WGS) entry which is preliminary data.</text>
</comment>
<dbReference type="GO" id="GO:0005997">
    <property type="term" value="P:xylulose metabolic process"/>
    <property type="evidence" value="ECO:0007669"/>
    <property type="project" value="TreeGrafter"/>
</dbReference>
<feature type="domain" description="Carbohydrate kinase FGGY C-terminal" evidence="8">
    <location>
        <begin position="297"/>
        <end position="490"/>
    </location>
</feature>
<dbReference type="InterPro" id="IPR018485">
    <property type="entry name" value="FGGY_C"/>
</dbReference>
<keyword evidence="10" id="KW-1185">Reference proteome</keyword>
<reference evidence="9" key="1">
    <citation type="submission" date="2022-07" db="EMBL/GenBank/DDBJ databases">
        <title>Phylogenomic reconstructions and comparative analyses of Kickxellomycotina fungi.</title>
        <authorList>
            <person name="Reynolds N.K."/>
            <person name="Stajich J.E."/>
            <person name="Barry K."/>
            <person name="Grigoriev I.V."/>
            <person name="Crous P."/>
            <person name="Smith M.E."/>
        </authorList>
    </citation>
    <scope>NUCLEOTIDE SEQUENCE</scope>
    <source>
        <strain evidence="9">CBS 109367</strain>
    </source>
</reference>
<dbReference type="PANTHER" id="PTHR10196:SF57">
    <property type="entry name" value="XYLULOSE KINASE"/>
    <property type="match status" value="1"/>
</dbReference>
<dbReference type="EMBL" id="JANBTX010000085">
    <property type="protein sequence ID" value="KAJ2687044.1"/>
    <property type="molecule type" value="Genomic_DNA"/>
</dbReference>
<keyword evidence="6" id="KW-0119">Carbohydrate metabolism</keyword>
<keyword evidence="2 6" id="KW-0859">Xylose metabolism</keyword>
<dbReference type="Pfam" id="PF00370">
    <property type="entry name" value="FGGY_N"/>
    <property type="match status" value="1"/>
</dbReference>
<dbReference type="InterPro" id="IPR043129">
    <property type="entry name" value="ATPase_NBD"/>
</dbReference>
<dbReference type="PANTHER" id="PTHR10196">
    <property type="entry name" value="SUGAR KINASE"/>
    <property type="match status" value="1"/>
</dbReference>
<dbReference type="InterPro" id="IPR042024">
    <property type="entry name" value="D-XK_euk"/>
</dbReference>
<evidence type="ECO:0000256" key="1">
    <source>
        <dbReference type="ARBA" id="ARBA00009156"/>
    </source>
</evidence>
<evidence type="ECO:0000256" key="5">
    <source>
        <dbReference type="ARBA" id="ARBA00048885"/>
    </source>
</evidence>
<evidence type="ECO:0000256" key="3">
    <source>
        <dbReference type="ARBA" id="ARBA00022679"/>
    </source>
</evidence>
<dbReference type="GO" id="GO:0005829">
    <property type="term" value="C:cytosol"/>
    <property type="evidence" value="ECO:0007669"/>
    <property type="project" value="TreeGrafter"/>
</dbReference>
<dbReference type="SUPFAM" id="SSF53067">
    <property type="entry name" value="Actin-like ATPase domain"/>
    <property type="match status" value="2"/>
</dbReference>
<gene>
    <name evidence="9" type="ORF">IWW39_003215</name>
</gene>
<dbReference type="Pfam" id="PF02782">
    <property type="entry name" value="FGGY_C"/>
    <property type="match status" value="1"/>
</dbReference>
<evidence type="ECO:0000259" key="7">
    <source>
        <dbReference type="Pfam" id="PF00370"/>
    </source>
</evidence>
<dbReference type="CDD" id="cd07776">
    <property type="entry name" value="ASKHA_NBD_FGGY_SpXK-like"/>
    <property type="match status" value="1"/>
</dbReference>
<evidence type="ECO:0000256" key="2">
    <source>
        <dbReference type="ARBA" id="ARBA00022629"/>
    </source>
</evidence>
<dbReference type="GO" id="GO:0005524">
    <property type="term" value="F:ATP binding"/>
    <property type="evidence" value="ECO:0007669"/>
    <property type="project" value="UniProtKB-UniRule"/>
</dbReference>
<dbReference type="AlphaFoldDB" id="A0A9W8GHZ7"/>
<evidence type="ECO:0000313" key="10">
    <source>
        <dbReference type="Proteomes" id="UP001151516"/>
    </source>
</evidence>